<feature type="region of interest" description="Disordered" evidence="1">
    <location>
        <begin position="1"/>
        <end position="117"/>
    </location>
</feature>
<reference evidence="3" key="1">
    <citation type="submission" date="2025-08" db="UniProtKB">
        <authorList>
            <consortium name="RefSeq"/>
        </authorList>
    </citation>
    <scope>IDENTIFICATION</scope>
    <source>
        <tissue evidence="3">Whole organism</tissue>
    </source>
</reference>
<gene>
    <name evidence="3" type="primary">LOC108671021</name>
</gene>
<dbReference type="AlphaFoldDB" id="A0A8B7NK15"/>
<evidence type="ECO:0000313" key="2">
    <source>
        <dbReference type="Proteomes" id="UP000694843"/>
    </source>
</evidence>
<feature type="region of interest" description="Disordered" evidence="1">
    <location>
        <begin position="280"/>
        <end position="324"/>
    </location>
</feature>
<feature type="region of interest" description="Disordered" evidence="1">
    <location>
        <begin position="194"/>
        <end position="233"/>
    </location>
</feature>
<keyword evidence="2" id="KW-1185">Reference proteome</keyword>
<dbReference type="KEGG" id="hazt:108671021"/>
<feature type="region of interest" description="Disordered" evidence="1">
    <location>
        <begin position="398"/>
        <end position="434"/>
    </location>
</feature>
<organism evidence="2 3">
    <name type="scientific">Hyalella azteca</name>
    <name type="common">Amphipod</name>
    <dbReference type="NCBI Taxonomy" id="294128"/>
    <lineage>
        <taxon>Eukaryota</taxon>
        <taxon>Metazoa</taxon>
        <taxon>Ecdysozoa</taxon>
        <taxon>Arthropoda</taxon>
        <taxon>Crustacea</taxon>
        <taxon>Multicrustacea</taxon>
        <taxon>Malacostraca</taxon>
        <taxon>Eumalacostraca</taxon>
        <taxon>Peracarida</taxon>
        <taxon>Amphipoda</taxon>
        <taxon>Senticaudata</taxon>
        <taxon>Talitrida</taxon>
        <taxon>Talitroidea</taxon>
        <taxon>Hyalellidae</taxon>
        <taxon>Hyalella</taxon>
    </lineage>
</organism>
<feature type="region of interest" description="Disordered" evidence="1">
    <location>
        <begin position="336"/>
        <end position="386"/>
    </location>
</feature>
<evidence type="ECO:0000313" key="3">
    <source>
        <dbReference type="RefSeq" id="XP_018013995.1"/>
    </source>
</evidence>
<accession>A0A8B7NK15</accession>
<feature type="region of interest" description="Disordered" evidence="1">
    <location>
        <begin position="136"/>
        <end position="157"/>
    </location>
</feature>
<evidence type="ECO:0000256" key="1">
    <source>
        <dbReference type="SAM" id="MobiDB-lite"/>
    </source>
</evidence>
<dbReference type="Proteomes" id="UP000694843">
    <property type="component" value="Unplaced"/>
</dbReference>
<proteinExistence type="predicted"/>
<name>A0A8B7NK15_HYAAZ</name>
<protein>
    <submittedName>
        <fullName evidence="3">RNA-binding motif protein, X chromosome-like</fullName>
    </submittedName>
</protein>
<dbReference type="RefSeq" id="XP_018013995.1">
    <property type="nucleotide sequence ID" value="XM_018158506.2"/>
</dbReference>
<dbReference type="GeneID" id="108671021"/>
<feature type="compositionally biased region" description="Basic and acidic residues" evidence="1">
    <location>
        <begin position="136"/>
        <end position="145"/>
    </location>
</feature>
<feature type="compositionally biased region" description="Low complexity" evidence="1">
    <location>
        <begin position="11"/>
        <end position="27"/>
    </location>
</feature>
<feature type="compositionally biased region" description="Basic and acidic residues" evidence="1">
    <location>
        <begin position="414"/>
        <end position="427"/>
    </location>
</feature>
<sequence length="434" mass="49604">MQYQANPERPYPTQAYPQQQPAAGYTALPPSTANHPKYAGHTALPPATSNNPNHAGHTALPPASANHPNHAGHTVLPPASANHPNHAGHTAHPPATSNPPYHPAPADLSPASPPYHTNYAAYDQEARHFTFDEQDVGRYDPRSDQHYGGAASNAMLPPRSQYQYDQEPAQGYSGYADPKVSSRNLQDVAPAAYYEPRQTQLGGQRGQYPSGYHQDAEYYDRSPVNDQYSGRELERYVSHPSYDEEYRDYYPEREYDRGNPQSPRYYQGRQRFHDDIEYGYSSAEEDVYQTQRRREQPKGGRTYQPPRKYPIENGKSNYRTPDYGLHRYNMNEMARALPPSTSTRPPPPKRDPPMPSHYNEYKGGNRGVRHQPSSAGYAKYGSPDFDYIGFKKRTSQLKELNRRSVEQARPPPVKYDRSRQDFDDKRYRSNYNRY</sequence>